<dbReference type="GO" id="GO:0043066">
    <property type="term" value="P:negative regulation of apoptotic process"/>
    <property type="evidence" value="ECO:0007669"/>
    <property type="project" value="UniProtKB-UniRule"/>
</dbReference>
<evidence type="ECO:0000256" key="12">
    <source>
        <dbReference type="PIRSR" id="PIRSR037993-2"/>
    </source>
</evidence>
<keyword evidence="2 10" id="KW-0723">Serine/threonine-protein kinase</keyword>
<keyword evidence="4 10" id="KW-0808">Transferase</keyword>
<dbReference type="InterPro" id="IPR008271">
    <property type="entry name" value="Ser/Thr_kinase_AS"/>
</dbReference>
<dbReference type="GO" id="GO:0005737">
    <property type="term" value="C:cytoplasm"/>
    <property type="evidence" value="ECO:0007669"/>
    <property type="project" value="UniProtKB-UniRule"/>
</dbReference>
<feature type="active site" description="Proton acceptor" evidence="11">
    <location>
        <position position="148"/>
    </location>
</feature>
<feature type="binding site" evidence="12">
    <location>
        <position position="46"/>
    </location>
    <ligand>
        <name>ATP</name>
        <dbReference type="ChEBI" id="CHEBI:30616"/>
    </ligand>
</feature>
<keyword evidence="6 10" id="KW-0418">Kinase</keyword>
<dbReference type="GO" id="GO:0106310">
    <property type="term" value="F:protein serine kinase activity"/>
    <property type="evidence" value="ECO:0007669"/>
    <property type="project" value="UniProtKB-UniRule"/>
</dbReference>
<protein>
    <recommendedName>
        <fullName evidence="10">Serine/threonine-protein kinase</fullName>
        <ecNumber evidence="10">2.7.11.1</ecNumber>
    </recommendedName>
</protein>
<dbReference type="Ensembl" id="ENSSPAT00000014780.1">
    <property type="protein sequence ID" value="ENSSPAP00000014538.1"/>
    <property type="gene ID" value="ENSSPAG00000010968.1"/>
</dbReference>
<dbReference type="Gene3D" id="3.30.200.20">
    <property type="entry name" value="Phosphorylase Kinase, domain 1"/>
    <property type="match status" value="1"/>
</dbReference>
<evidence type="ECO:0000256" key="1">
    <source>
        <dbReference type="ARBA" id="ARBA00005505"/>
    </source>
</evidence>
<evidence type="ECO:0000256" key="4">
    <source>
        <dbReference type="ARBA" id="ARBA00022679"/>
    </source>
</evidence>
<feature type="binding site" evidence="12">
    <location>
        <begin position="23"/>
        <end position="31"/>
    </location>
    <ligand>
        <name>ATP</name>
        <dbReference type="ChEBI" id="CHEBI:30616"/>
    </ligand>
</feature>
<dbReference type="Gene3D" id="1.10.510.10">
    <property type="entry name" value="Transferase(Phosphotransferase) domain 1"/>
    <property type="match status" value="1"/>
</dbReference>
<dbReference type="InterPro" id="IPR017348">
    <property type="entry name" value="PIM1/2/3"/>
</dbReference>
<evidence type="ECO:0000256" key="10">
    <source>
        <dbReference type="PIRNR" id="PIRNR037993"/>
    </source>
</evidence>
<dbReference type="SUPFAM" id="SSF56112">
    <property type="entry name" value="Protein kinase-like (PK-like)"/>
    <property type="match status" value="1"/>
</dbReference>
<dbReference type="GO" id="GO:0004674">
    <property type="term" value="F:protein serine/threonine kinase activity"/>
    <property type="evidence" value="ECO:0007669"/>
    <property type="project" value="UniProtKB-UniRule"/>
</dbReference>
<evidence type="ECO:0000256" key="2">
    <source>
        <dbReference type="ARBA" id="ARBA00022527"/>
    </source>
</evidence>
<keyword evidence="5 10" id="KW-0547">Nucleotide-binding</keyword>
<reference evidence="14" key="1">
    <citation type="submission" date="2023-09" db="UniProtKB">
        <authorList>
            <consortium name="Ensembl"/>
        </authorList>
    </citation>
    <scope>IDENTIFICATION</scope>
</reference>
<dbReference type="GeneTree" id="ENSGT00950000182996"/>
<dbReference type="PIRSF" id="PIRSF037993">
    <property type="entry name" value="STPK_Pim-1"/>
    <property type="match status" value="1"/>
</dbReference>
<dbReference type="InterPro" id="IPR011009">
    <property type="entry name" value="Kinase-like_dom_sf"/>
</dbReference>
<feature type="binding site" evidence="12">
    <location>
        <position position="100"/>
    </location>
    <ligand>
        <name>ATP</name>
        <dbReference type="ChEBI" id="CHEBI:30616"/>
    </ligand>
</feature>
<keyword evidence="3" id="KW-0597">Phosphoprotein</keyword>
<dbReference type="AlphaFoldDB" id="A0A3B4ZZZ0"/>
<comment type="catalytic activity">
    <reaction evidence="9 10">
        <text>L-seryl-[protein] + ATP = O-phospho-L-seryl-[protein] + ADP + H(+)</text>
        <dbReference type="Rhea" id="RHEA:17989"/>
        <dbReference type="Rhea" id="RHEA-COMP:9863"/>
        <dbReference type="Rhea" id="RHEA-COMP:11604"/>
        <dbReference type="ChEBI" id="CHEBI:15378"/>
        <dbReference type="ChEBI" id="CHEBI:29999"/>
        <dbReference type="ChEBI" id="CHEBI:30616"/>
        <dbReference type="ChEBI" id="CHEBI:83421"/>
        <dbReference type="ChEBI" id="CHEBI:456216"/>
        <dbReference type="EC" id="2.7.11.1"/>
    </reaction>
</comment>
<dbReference type="InterPro" id="IPR000719">
    <property type="entry name" value="Prot_kinase_dom"/>
</dbReference>
<dbReference type="PANTHER" id="PTHR22984">
    <property type="entry name" value="SERINE/THREONINE-PROTEIN KINASE PIM"/>
    <property type="match status" value="1"/>
</dbReference>
<organism evidence="14">
    <name type="scientific">Stegastes partitus</name>
    <name type="common">bicolor damselfish</name>
    <dbReference type="NCBI Taxonomy" id="144197"/>
    <lineage>
        <taxon>Eukaryota</taxon>
        <taxon>Metazoa</taxon>
        <taxon>Chordata</taxon>
        <taxon>Craniata</taxon>
        <taxon>Vertebrata</taxon>
        <taxon>Euteleostomi</taxon>
        <taxon>Actinopterygii</taxon>
        <taxon>Neopterygii</taxon>
        <taxon>Teleostei</taxon>
        <taxon>Neoteleostei</taxon>
        <taxon>Acanthomorphata</taxon>
        <taxon>Ovalentaria</taxon>
        <taxon>Pomacentridae</taxon>
        <taxon>Stegastes</taxon>
    </lineage>
</organism>
<dbReference type="PROSITE" id="PS00108">
    <property type="entry name" value="PROTEIN_KINASE_ST"/>
    <property type="match status" value="1"/>
</dbReference>
<dbReference type="GO" id="GO:0005524">
    <property type="term" value="F:ATP binding"/>
    <property type="evidence" value="ECO:0007669"/>
    <property type="project" value="UniProtKB-UniRule"/>
</dbReference>
<evidence type="ECO:0000256" key="7">
    <source>
        <dbReference type="ARBA" id="ARBA00022840"/>
    </source>
</evidence>
<comment type="function">
    <text evidence="10">Proto-oncogene with serine/threonine kinase activity involved in cell survival and cell proliferation.</text>
</comment>
<dbReference type="EC" id="2.7.11.1" evidence="10"/>
<evidence type="ECO:0000259" key="13">
    <source>
        <dbReference type="PROSITE" id="PS50011"/>
    </source>
</evidence>
<name>A0A3B4ZZZ0_9TELE</name>
<evidence type="ECO:0000256" key="9">
    <source>
        <dbReference type="ARBA" id="ARBA00048679"/>
    </source>
</evidence>
<proteinExistence type="inferred from homology"/>
<comment type="catalytic activity">
    <reaction evidence="8 10">
        <text>L-threonyl-[protein] + ATP = O-phospho-L-threonyl-[protein] + ADP + H(+)</text>
        <dbReference type="Rhea" id="RHEA:46608"/>
        <dbReference type="Rhea" id="RHEA-COMP:11060"/>
        <dbReference type="Rhea" id="RHEA-COMP:11605"/>
        <dbReference type="ChEBI" id="CHEBI:15378"/>
        <dbReference type="ChEBI" id="CHEBI:30013"/>
        <dbReference type="ChEBI" id="CHEBI:30616"/>
        <dbReference type="ChEBI" id="CHEBI:61977"/>
        <dbReference type="ChEBI" id="CHEBI:456216"/>
        <dbReference type="EC" id="2.7.11.1"/>
    </reaction>
</comment>
<evidence type="ECO:0000256" key="11">
    <source>
        <dbReference type="PIRSR" id="PIRSR037993-1"/>
    </source>
</evidence>
<dbReference type="FunFam" id="3.30.200.20:FF:000475">
    <property type="entry name" value="Serine/threonine-protein kinase"/>
    <property type="match status" value="1"/>
</dbReference>
<evidence type="ECO:0000256" key="5">
    <source>
        <dbReference type="ARBA" id="ARBA00022741"/>
    </source>
</evidence>
<evidence type="ECO:0000256" key="8">
    <source>
        <dbReference type="ARBA" id="ARBA00047899"/>
    </source>
</evidence>
<dbReference type="PANTHER" id="PTHR22984:SF11">
    <property type="entry name" value="AURORA KINASE-RELATED"/>
    <property type="match status" value="1"/>
</dbReference>
<dbReference type="GO" id="GO:0007346">
    <property type="term" value="P:regulation of mitotic cell cycle"/>
    <property type="evidence" value="ECO:0007669"/>
    <property type="project" value="TreeGrafter"/>
</dbReference>
<accession>A0A3B4ZZZ0</accession>
<feature type="binding site" evidence="12">
    <location>
        <position position="107"/>
    </location>
    <ligand>
        <name>ATP</name>
        <dbReference type="ChEBI" id="CHEBI:30616"/>
    </ligand>
</feature>
<dbReference type="SMART" id="SM00220">
    <property type="entry name" value="S_TKc"/>
    <property type="match status" value="1"/>
</dbReference>
<keyword evidence="7 10" id="KW-0067">ATP-binding</keyword>
<dbReference type="PROSITE" id="PS50011">
    <property type="entry name" value="PROTEIN_KINASE_DOM"/>
    <property type="match status" value="1"/>
</dbReference>
<evidence type="ECO:0000256" key="6">
    <source>
        <dbReference type="ARBA" id="ARBA00022777"/>
    </source>
</evidence>
<dbReference type="STRING" id="144197.ENSSPAP00000014538"/>
<evidence type="ECO:0000256" key="3">
    <source>
        <dbReference type="ARBA" id="ARBA00022553"/>
    </source>
</evidence>
<evidence type="ECO:0000313" key="14">
    <source>
        <dbReference type="Ensembl" id="ENSSPAP00000014538.1"/>
    </source>
</evidence>
<feature type="domain" description="Protein kinase" evidence="13">
    <location>
        <begin position="17"/>
        <end position="281"/>
    </location>
</feature>
<dbReference type="Pfam" id="PF00069">
    <property type="entry name" value="Pkinase"/>
    <property type="match status" value="1"/>
</dbReference>
<sequence>FKTKCMCVCSVQFESKYEQQHMLGEGGCGSVFAGCRKSDNLPVAIKHVPKDKVLCKHNGKQLSIEVVAMLKIQARAAGPVGTISLLDWYDLGQELILVLERPVPCEDLCDYVAGKGGSLEEEAAKVEFFTELSQNKHSGRSRGIFHRDIKSENILIDTGSDVPRTWLIDFGLLDSDYENQFFDQPHVLIVLYSAGTVDHAPPEWHCQSTYRAGPTTVFQIGVVLFDMLHRDEHFETRKYFGNALQISDELSEDCQDFLQKCFALTPEQRPTLTELLLHPWLR</sequence>
<comment type="similarity">
    <text evidence="1 10">Belongs to the protein kinase superfamily. CAMK Ser/Thr protein kinase family. PIM subfamily.</text>
</comment>
<dbReference type="InterPro" id="IPR051138">
    <property type="entry name" value="PIM_Ser/Thr_kinase"/>
</dbReference>